<accession>A0ABX1VRP4</accession>
<dbReference type="Pfam" id="PF13408">
    <property type="entry name" value="Zn_ribbon_recom"/>
    <property type="match status" value="1"/>
</dbReference>
<dbReference type="InterPro" id="IPR006119">
    <property type="entry name" value="Resolv_N"/>
</dbReference>
<keyword evidence="5" id="KW-1185">Reference proteome</keyword>
<dbReference type="PANTHER" id="PTHR30461:SF23">
    <property type="entry name" value="DNA RECOMBINASE-RELATED"/>
    <property type="match status" value="1"/>
</dbReference>
<sequence>MTKAVIYARYSSHSQREESIEGQLRECHEFALKNGMTVINEYCDRAISGKTDNRPSFQRLIKDSEKGQFEAVIMYTLDRFARNRYDSAIYKAKLKKHGVRVFYAKQPMPDTPEGIILESVLEGYAEYYSENLSRNIKRGLKENALQCIATGGAGVALGYTVGEDRKYKIDPVGAKIVQEVFEMYADGMSATQIINVCNERGYKTSRGNPFNKNSLRTMLKNDKYIGVYRFMDVVVEGGVPAIISKELFDKVQAKLQHNFTARARNKAKEDYLLTTKLFCGHCGSPMVGESGTSKTGKLHFYYKCIDRKRKHVCTKKVEKKDWIEELVTRFTVQEVLTDENIDRIATKAMEIIEKESADTTYLEGLQNELKEVQKKIKNIMTAIEQGIITSTTKDRLEELESEKNEIEGRIAREEIKKPLLTKERIVYWLLSFKSGDINDIEYRRRVIDTLVNSVYIYDDGDKGRRIVLTFNVSGQNTATISCSDIACSAPHKRVDKRDLGDFFAIFNIQLIFQ</sequence>
<dbReference type="SUPFAM" id="SSF53041">
    <property type="entry name" value="Resolvase-like"/>
    <property type="match status" value="1"/>
</dbReference>
<dbReference type="Gene3D" id="3.90.1750.20">
    <property type="entry name" value="Putative Large Serine Recombinase, Chain B, Domain 2"/>
    <property type="match status" value="1"/>
</dbReference>
<reference evidence="4 5" key="1">
    <citation type="submission" date="2020-03" db="EMBL/GenBank/DDBJ databases">
        <title>Genome Sequence of industrial isolate, B5A.</title>
        <authorList>
            <person name="Sharma S."/>
            <person name="Patil P.B."/>
            <person name="Korpole S."/>
        </authorList>
    </citation>
    <scope>NUCLEOTIDE SEQUENCE [LARGE SCALE GENOMIC DNA]</scope>
    <source>
        <strain evidence="4 5">PI-S10-B5A</strain>
    </source>
</reference>
<dbReference type="InterPro" id="IPR011109">
    <property type="entry name" value="DNA_bind_recombinase_dom"/>
</dbReference>
<name>A0ABX1VRP4_9FIRM</name>
<dbReference type="SMART" id="SM00857">
    <property type="entry name" value="Resolvase"/>
    <property type="match status" value="1"/>
</dbReference>
<feature type="domain" description="Resolvase/invertase-type recombinase catalytic" evidence="2">
    <location>
        <begin position="3"/>
        <end position="147"/>
    </location>
</feature>
<dbReference type="PROSITE" id="PS51736">
    <property type="entry name" value="RECOMBINASES_3"/>
    <property type="match status" value="1"/>
</dbReference>
<evidence type="ECO:0000259" key="3">
    <source>
        <dbReference type="PROSITE" id="PS51737"/>
    </source>
</evidence>
<evidence type="ECO:0000313" key="5">
    <source>
        <dbReference type="Proteomes" id="UP000539052"/>
    </source>
</evidence>
<dbReference type="Gene3D" id="3.40.50.1390">
    <property type="entry name" value="Resolvase, N-terminal catalytic domain"/>
    <property type="match status" value="1"/>
</dbReference>
<evidence type="ECO:0000313" key="4">
    <source>
        <dbReference type="EMBL" id="NNJ30547.1"/>
    </source>
</evidence>
<dbReference type="InterPro" id="IPR038109">
    <property type="entry name" value="DNA_bind_recomb_sf"/>
</dbReference>
<feature type="coiled-coil region" evidence="1">
    <location>
        <begin position="362"/>
        <end position="416"/>
    </location>
</feature>
<protein>
    <submittedName>
        <fullName evidence="4">Recombinase family protein</fullName>
    </submittedName>
</protein>
<gene>
    <name evidence="4" type="ORF">G9470_12205</name>
</gene>
<keyword evidence="1" id="KW-0175">Coiled coil</keyword>
<dbReference type="CDD" id="cd00338">
    <property type="entry name" value="Ser_Recombinase"/>
    <property type="match status" value="1"/>
</dbReference>
<evidence type="ECO:0000259" key="2">
    <source>
        <dbReference type="PROSITE" id="PS51736"/>
    </source>
</evidence>
<dbReference type="EMBL" id="JAAOXG010000021">
    <property type="protein sequence ID" value="NNJ30547.1"/>
    <property type="molecule type" value="Genomic_DNA"/>
</dbReference>
<organism evidence="4 5">
    <name type="scientific">Lacrimispora defluvii</name>
    <dbReference type="NCBI Taxonomy" id="2719233"/>
    <lineage>
        <taxon>Bacteria</taxon>
        <taxon>Bacillati</taxon>
        <taxon>Bacillota</taxon>
        <taxon>Clostridia</taxon>
        <taxon>Lachnospirales</taxon>
        <taxon>Lachnospiraceae</taxon>
        <taxon>Lacrimispora</taxon>
    </lineage>
</organism>
<dbReference type="Proteomes" id="UP000539052">
    <property type="component" value="Unassembled WGS sequence"/>
</dbReference>
<comment type="caution">
    <text evidence="4">The sequence shown here is derived from an EMBL/GenBank/DDBJ whole genome shotgun (WGS) entry which is preliminary data.</text>
</comment>
<dbReference type="InterPro" id="IPR036162">
    <property type="entry name" value="Resolvase-like_N_sf"/>
</dbReference>
<feature type="domain" description="Recombinase" evidence="3">
    <location>
        <begin position="156"/>
        <end position="261"/>
    </location>
</feature>
<evidence type="ECO:0000256" key="1">
    <source>
        <dbReference type="SAM" id="Coils"/>
    </source>
</evidence>
<dbReference type="PROSITE" id="PS51737">
    <property type="entry name" value="RECOMBINASE_DNA_BIND"/>
    <property type="match status" value="1"/>
</dbReference>
<dbReference type="Pfam" id="PF00239">
    <property type="entry name" value="Resolvase"/>
    <property type="match status" value="1"/>
</dbReference>
<dbReference type="InterPro" id="IPR050639">
    <property type="entry name" value="SSR_resolvase"/>
</dbReference>
<dbReference type="InterPro" id="IPR025827">
    <property type="entry name" value="Zn_ribbon_recom_dom"/>
</dbReference>
<proteinExistence type="predicted"/>
<dbReference type="PANTHER" id="PTHR30461">
    <property type="entry name" value="DNA-INVERTASE FROM LAMBDOID PROPHAGE"/>
    <property type="match status" value="1"/>
</dbReference>
<dbReference type="Pfam" id="PF07508">
    <property type="entry name" value="Recombinase"/>
    <property type="match status" value="1"/>
</dbReference>